<keyword evidence="2" id="KW-1185">Reference proteome</keyword>
<evidence type="ECO:0000313" key="1">
    <source>
        <dbReference type="EMBL" id="EFA11065.1"/>
    </source>
</evidence>
<dbReference type="AlphaFoldDB" id="D6W6G3"/>
<proteinExistence type="predicted"/>
<reference evidence="1 2" key="1">
    <citation type="journal article" date="2008" name="Nature">
        <title>The genome of the model beetle and pest Tribolium castaneum.</title>
        <authorList>
            <consortium name="Tribolium Genome Sequencing Consortium"/>
            <person name="Richards S."/>
            <person name="Gibbs R.A."/>
            <person name="Weinstock G.M."/>
            <person name="Brown S.J."/>
            <person name="Denell R."/>
            <person name="Beeman R.W."/>
            <person name="Gibbs R."/>
            <person name="Beeman R.W."/>
            <person name="Brown S.J."/>
            <person name="Bucher G."/>
            <person name="Friedrich M."/>
            <person name="Grimmelikhuijzen C.J."/>
            <person name="Klingler M."/>
            <person name="Lorenzen M."/>
            <person name="Richards S."/>
            <person name="Roth S."/>
            <person name="Schroder R."/>
            <person name="Tautz D."/>
            <person name="Zdobnov E.M."/>
            <person name="Muzny D."/>
            <person name="Gibbs R.A."/>
            <person name="Weinstock G.M."/>
            <person name="Attaway T."/>
            <person name="Bell S."/>
            <person name="Buhay C.J."/>
            <person name="Chandrabose M.N."/>
            <person name="Chavez D."/>
            <person name="Clerk-Blankenburg K.P."/>
            <person name="Cree A."/>
            <person name="Dao M."/>
            <person name="Davis C."/>
            <person name="Chacko J."/>
            <person name="Dinh H."/>
            <person name="Dugan-Rocha S."/>
            <person name="Fowler G."/>
            <person name="Garner T.T."/>
            <person name="Garnes J."/>
            <person name="Gnirke A."/>
            <person name="Hawes A."/>
            <person name="Hernandez J."/>
            <person name="Hines S."/>
            <person name="Holder M."/>
            <person name="Hume J."/>
            <person name="Jhangiani S.N."/>
            <person name="Joshi V."/>
            <person name="Khan Z.M."/>
            <person name="Jackson L."/>
            <person name="Kovar C."/>
            <person name="Kowis A."/>
            <person name="Lee S."/>
            <person name="Lewis L.R."/>
            <person name="Margolis J."/>
            <person name="Morgan M."/>
            <person name="Nazareth L.V."/>
            <person name="Nguyen N."/>
            <person name="Okwuonu G."/>
            <person name="Parker D."/>
            <person name="Richards S."/>
            <person name="Ruiz S.J."/>
            <person name="Santibanez J."/>
            <person name="Savard J."/>
            <person name="Scherer S.E."/>
            <person name="Schneider B."/>
            <person name="Sodergren E."/>
            <person name="Tautz D."/>
            <person name="Vattahil S."/>
            <person name="Villasana D."/>
            <person name="White C.S."/>
            <person name="Wright R."/>
            <person name="Park Y."/>
            <person name="Beeman R.W."/>
            <person name="Lord J."/>
            <person name="Oppert B."/>
            <person name="Lorenzen M."/>
            <person name="Brown S."/>
            <person name="Wang L."/>
            <person name="Savard J."/>
            <person name="Tautz D."/>
            <person name="Richards S."/>
            <person name="Weinstock G."/>
            <person name="Gibbs R.A."/>
            <person name="Liu Y."/>
            <person name="Worley K."/>
            <person name="Weinstock G."/>
            <person name="Elsik C.G."/>
            <person name="Reese J.T."/>
            <person name="Elhaik E."/>
            <person name="Landan G."/>
            <person name="Graur D."/>
            <person name="Arensburger P."/>
            <person name="Atkinson P."/>
            <person name="Beeman R.W."/>
            <person name="Beidler J."/>
            <person name="Brown S.J."/>
            <person name="Demuth J.P."/>
            <person name="Drury D.W."/>
            <person name="Du Y.Z."/>
            <person name="Fujiwara H."/>
            <person name="Lorenzen M."/>
            <person name="Maselli V."/>
            <person name="Osanai M."/>
            <person name="Park Y."/>
            <person name="Robertson H.M."/>
            <person name="Tu Z."/>
            <person name="Wang J.J."/>
            <person name="Wang S."/>
            <person name="Richards S."/>
            <person name="Song H."/>
            <person name="Zhang L."/>
            <person name="Sodergren E."/>
            <person name="Werner D."/>
            <person name="Stanke M."/>
            <person name="Morgenstern B."/>
            <person name="Solovyev V."/>
            <person name="Kosarev P."/>
            <person name="Brown G."/>
            <person name="Chen H.C."/>
            <person name="Ermolaeva O."/>
            <person name="Hlavina W."/>
            <person name="Kapustin Y."/>
            <person name="Kiryutin B."/>
            <person name="Kitts P."/>
            <person name="Maglott D."/>
            <person name="Pruitt K."/>
            <person name="Sapojnikov V."/>
            <person name="Souvorov A."/>
            <person name="Mackey A.J."/>
            <person name="Waterhouse R.M."/>
            <person name="Wyder S."/>
            <person name="Zdobnov E.M."/>
            <person name="Zdobnov E.M."/>
            <person name="Wyder S."/>
            <person name="Kriventseva E.V."/>
            <person name="Kadowaki T."/>
            <person name="Bork P."/>
            <person name="Aranda M."/>
            <person name="Bao R."/>
            <person name="Beermann A."/>
            <person name="Berns N."/>
            <person name="Bolognesi R."/>
            <person name="Bonneton F."/>
            <person name="Bopp D."/>
            <person name="Brown S.J."/>
            <person name="Bucher G."/>
            <person name="Butts T."/>
            <person name="Chaumot A."/>
            <person name="Denell R.E."/>
            <person name="Ferrier D.E."/>
            <person name="Friedrich M."/>
            <person name="Gordon C.M."/>
            <person name="Jindra M."/>
            <person name="Klingler M."/>
            <person name="Lan Q."/>
            <person name="Lattorff H.M."/>
            <person name="Laudet V."/>
            <person name="von Levetsow C."/>
            <person name="Liu Z."/>
            <person name="Lutz R."/>
            <person name="Lynch J.A."/>
            <person name="da Fonseca R.N."/>
            <person name="Posnien N."/>
            <person name="Reuter R."/>
            <person name="Roth S."/>
            <person name="Savard J."/>
            <person name="Schinko J.B."/>
            <person name="Schmitt C."/>
            <person name="Schoppmeier M."/>
            <person name="Schroder R."/>
            <person name="Shippy T.D."/>
            <person name="Simonnet F."/>
            <person name="Marques-Souza H."/>
            <person name="Tautz D."/>
            <person name="Tomoyasu Y."/>
            <person name="Trauner J."/>
            <person name="Van der Zee M."/>
            <person name="Vervoort M."/>
            <person name="Wittkopp N."/>
            <person name="Wimmer E.A."/>
            <person name="Yang X."/>
            <person name="Jones A.K."/>
            <person name="Sattelle D.B."/>
            <person name="Ebert P.R."/>
            <person name="Nelson D."/>
            <person name="Scott J.G."/>
            <person name="Beeman R.W."/>
            <person name="Muthukrishnan S."/>
            <person name="Kramer K.J."/>
            <person name="Arakane Y."/>
            <person name="Beeman R.W."/>
            <person name="Zhu Q."/>
            <person name="Hogenkamp D."/>
            <person name="Dixit R."/>
            <person name="Oppert B."/>
            <person name="Jiang H."/>
            <person name="Zou Z."/>
            <person name="Marshall J."/>
            <person name="Elpidina E."/>
            <person name="Vinokurov K."/>
            <person name="Oppert C."/>
            <person name="Zou Z."/>
            <person name="Evans J."/>
            <person name="Lu Z."/>
            <person name="Zhao P."/>
            <person name="Sumathipala N."/>
            <person name="Altincicek B."/>
            <person name="Vilcinskas A."/>
            <person name="Williams M."/>
            <person name="Hultmark D."/>
            <person name="Hetru C."/>
            <person name="Jiang H."/>
            <person name="Grimmelikhuijzen C.J."/>
            <person name="Hauser F."/>
            <person name="Cazzamali G."/>
            <person name="Williamson M."/>
            <person name="Park Y."/>
            <person name="Li B."/>
            <person name="Tanaka Y."/>
            <person name="Predel R."/>
            <person name="Neupert S."/>
            <person name="Schachtner J."/>
            <person name="Verleyen P."/>
            <person name="Raible F."/>
            <person name="Bork P."/>
            <person name="Friedrich M."/>
            <person name="Walden K.K."/>
            <person name="Robertson H.M."/>
            <person name="Angeli S."/>
            <person name="Foret S."/>
            <person name="Bucher G."/>
            <person name="Schuetz S."/>
            <person name="Maleszka R."/>
            <person name="Wimmer E.A."/>
            <person name="Beeman R.W."/>
            <person name="Lorenzen M."/>
            <person name="Tomoyasu Y."/>
            <person name="Miller S.C."/>
            <person name="Grossmann D."/>
            <person name="Bucher G."/>
        </authorList>
    </citation>
    <scope>NUCLEOTIDE SEQUENCE [LARGE SCALE GENOMIC DNA]</scope>
    <source>
        <strain evidence="1 2">Georgia GA2</strain>
    </source>
</reference>
<name>D6W6G3_TRICA</name>
<sequence>MRRMCSGEEEGRRNKPELMSGNISKCKVVALSRCVPGYRASGSTKYAGSATPIHQRNLVVIVCQAYQPFPRLEKRMWVVVTAGPVAARLNKNRLTTTVVSWKMNLNAFRVAVYFMLRVYNKVE</sequence>
<dbReference type="InParanoid" id="D6W6G3"/>
<protein>
    <submittedName>
        <fullName evidence="1">Uncharacterized protein</fullName>
    </submittedName>
</protein>
<reference evidence="1 2" key="2">
    <citation type="journal article" date="2010" name="Nucleic Acids Res.">
        <title>BeetleBase in 2010: revisions to provide comprehensive genomic information for Tribolium castaneum.</title>
        <authorList>
            <person name="Kim H.S."/>
            <person name="Murphy T."/>
            <person name="Xia J."/>
            <person name="Caragea D."/>
            <person name="Park Y."/>
            <person name="Beeman R.W."/>
            <person name="Lorenzen M.D."/>
            <person name="Butcher S."/>
            <person name="Manak J.R."/>
            <person name="Brown S.J."/>
        </authorList>
    </citation>
    <scope>GENOME REANNOTATION</scope>
    <source>
        <strain evidence="1 2">Georgia GA2</strain>
    </source>
</reference>
<accession>D6W6G3</accession>
<dbReference type="Proteomes" id="UP000007266">
    <property type="component" value="Linkage group 1"/>
</dbReference>
<evidence type="ECO:0000313" key="2">
    <source>
        <dbReference type="Proteomes" id="UP000007266"/>
    </source>
</evidence>
<organism evidence="1 2">
    <name type="scientific">Tribolium castaneum</name>
    <name type="common">Red flour beetle</name>
    <dbReference type="NCBI Taxonomy" id="7070"/>
    <lineage>
        <taxon>Eukaryota</taxon>
        <taxon>Metazoa</taxon>
        <taxon>Ecdysozoa</taxon>
        <taxon>Arthropoda</taxon>
        <taxon>Hexapoda</taxon>
        <taxon>Insecta</taxon>
        <taxon>Pterygota</taxon>
        <taxon>Neoptera</taxon>
        <taxon>Endopterygota</taxon>
        <taxon>Coleoptera</taxon>
        <taxon>Polyphaga</taxon>
        <taxon>Cucujiformia</taxon>
        <taxon>Tenebrionidae</taxon>
        <taxon>Tenebrionidae incertae sedis</taxon>
        <taxon>Tribolium</taxon>
    </lineage>
</organism>
<dbReference type="EMBL" id="KQ971307">
    <property type="protein sequence ID" value="EFA11065.1"/>
    <property type="molecule type" value="Genomic_DNA"/>
</dbReference>
<dbReference type="HOGENOM" id="CLU_2018175_0_0_1"/>
<gene>
    <name evidence="1" type="primary">GLEAN_04660</name>
    <name evidence="1" type="ORF">TcasGA2_TC004660</name>
</gene>